<evidence type="ECO:0000313" key="2">
    <source>
        <dbReference type="EMBL" id="MBB5033618.1"/>
    </source>
</evidence>
<feature type="chain" id="PRO_5031088918" description="Lipoprotein" evidence="1">
    <location>
        <begin position="20"/>
        <end position="253"/>
    </location>
</feature>
<evidence type="ECO:0008006" key="4">
    <source>
        <dbReference type="Google" id="ProtNLM"/>
    </source>
</evidence>
<comment type="caution">
    <text evidence="2">The sequence shown here is derived from an EMBL/GenBank/DDBJ whole genome shotgun (WGS) entry which is preliminary data.</text>
</comment>
<reference evidence="2 3" key="1">
    <citation type="submission" date="2020-08" db="EMBL/GenBank/DDBJ databases">
        <title>Genomic Encyclopedia of Type Strains, Phase IV (KMG-IV): sequencing the most valuable type-strain genomes for metagenomic binning, comparative biology and taxonomic classification.</title>
        <authorList>
            <person name="Goeker M."/>
        </authorList>
    </citation>
    <scope>NUCLEOTIDE SEQUENCE [LARGE SCALE GENOMIC DNA]</scope>
    <source>
        <strain evidence="2 3">DSM 12252</strain>
    </source>
</reference>
<organism evidence="2 3">
    <name type="scientific">Prosthecobacter vanneervenii</name>
    <dbReference type="NCBI Taxonomy" id="48466"/>
    <lineage>
        <taxon>Bacteria</taxon>
        <taxon>Pseudomonadati</taxon>
        <taxon>Verrucomicrobiota</taxon>
        <taxon>Verrucomicrobiia</taxon>
        <taxon>Verrucomicrobiales</taxon>
        <taxon>Verrucomicrobiaceae</taxon>
        <taxon>Prosthecobacter</taxon>
    </lineage>
</organism>
<keyword evidence="1" id="KW-0732">Signal</keyword>
<keyword evidence="3" id="KW-1185">Reference proteome</keyword>
<dbReference type="Proteomes" id="UP000590740">
    <property type="component" value="Unassembled WGS sequence"/>
</dbReference>
<feature type="signal peptide" evidence="1">
    <location>
        <begin position="1"/>
        <end position="19"/>
    </location>
</feature>
<sequence>MRFLHSIFALLLVLLPACSSTNRMLKARPVALSPFFEQPSLAQDASAQLGFQKVWTTPDSRVLAAGRAKRKLYIAPVTLGYLRHVNRAFASGEVAWGGVRRQEMEVAMRLRDEFVSAFRRSPSPYYRLANQPGKDTLTLRLAVIELNPTSPKGNAALTMLKFVVTPVAGLAAYFTKGNIAIEGKVVDSASGRTFFQFADNESDKLTFINVRDYQPYGHAVNTMHYWATQFELMTRSPHGCKVRDSGSITLRLN</sequence>
<protein>
    <recommendedName>
        <fullName evidence="4">Lipoprotein</fullName>
    </recommendedName>
</protein>
<dbReference type="InterPro" id="IPR021747">
    <property type="entry name" value="DUF3313"/>
</dbReference>
<name>A0A7W8DKV7_9BACT</name>
<dbReference type="Pfam" id="PF11769">
    <property type="entry name" value="DUF3313"/>
    <property type="match status" value="1"/>
</dbReference>
<gene>
    <name evidence="2" type="ORF">HNQ65_003206</name>
</gene>
<accession>A0A7W8DKV7</accession>
<evidence type="ECO:0000313" key="3">
    <source>
        <dbReference type="Proteomes" id="UP000590740"/>
    </source>
</evidence>
<dbReference type="AlphaFoldDB" id="A0A7W8DKV7"/>
<evidence type="ECO:0000256" key="1">
    <source>
        <dbReference type="SAM" id="SignalP"/>
    </source>
</evidence>
<dbReference type="EMBL" id="JACHIG010000006">
    <property type="protein sequence ID" value="MBB5033618.1"/>
    <property type="molecule type" value="Genomic_DNA"/>
</dbReference>
<proteinExistence type="predicted"/>
<dbReference type="RefSeq" id="WP_184340593.1">
    <property type="nucleotide sequence ID" value="NZ_JACHIG010000006.1"/>
</dbReference>